<dbReference type="InterPro" id="IPR045073">
    <property type="entry name" value="Omega/Tau-like"/>
</dbReference>
<evidence type="ECO:0000313" key="7">
    <source>
        <dbReference type="EMBL" id="PIN04747.1"/>
    </source>
</evidence>
<feature type="domain" description="GST N-terminal" evidence="5">
    <location>
        <begin position="2"/>
        <end position="81"/>
    </location>
</feature>
<dbReference type="EMBL" id="NKXS01005022">
    <property type="protein sequence ID" value="PIN04747.1"/>
    <property type="molecule type" value="Genomic_DNA"/>
</dbReference>
<dbReference type="PROSITE" id="PS50405">
    <property type="entry name" value="GST_CTER"/>
    <property type="match status" value="1"/>
</dbReference>
<dbReference type="GO" id="GO:0006749">
    <property type="term" value="P:glutathione metabolic process"/>
    <property type="evidence" value="ECO:0007669"/>
    <property type="project" value="InterPro"/>
</dbReference>
<dbReference type="CDD" id="cd03185">
    <property type="entry name" value="GST_C_Tau"/>
    <property type="match status" value="1"/>
</dbReference>
<gene>
    <name evidence="7" type="ORF">CDL12_22710</name>
</gene>
<dbReference type="InterPro" id="IPR004046">
    <property type="entry name" value="GST_C"/>
</dbReference>
<evidence type="ECO:0000256" key="1">
    <source>
        <dbReference type="ARBA" id="ARBA00012452"/>
    </source>
</evidence>
<organism evidence="7 8">
    <name type="scientific">Handroanthus impetiginosus</name>
    <dbReference type="NCBI Taxonomy" id="429701"/>
    <lineage>
        <taxon>Eukaryota</taxon>
        <taxon>Viridiplantae</taxon>
        <taxon>Streptophyta</taxon>
        <taxon>Embryophyta</taxon>
        <taxon>Tracheophyta</taxon>
        <taxon>Spermatophyta</taxon>
        <taxon>Magnoliopsida</taxon>
        <taxon>eudicotyledons</taxon>
        <taxon>Gunneridae</taxon>
        <taxon>Pentapetalae</taxon>
        <taxon>asterids</taxon>
        <taxon>lamiids</taxon>
        <taxon>Lamiales</taxon>
        <taxon>Bignoniaceae</taxon>
        <taxon>Crescentiina</taxon>
        <taxon>Tabebuia alliance</taxon>
        <taxon>Handroanthus</taxon>
    </lineage>
</organism>
<dbReference type="GO" id="GO:0004364">
    <property type="term" value="F:glutathione transferase activity"/>
    <property type="evidence" value="ECO:0007669"/>
    <property type="project" value="UniProtKB-EC"/>
</dbReference>
<keyword evidence="8" id="KW-1185">Reference proteome</keyword>
<dbReference type="InterPro" id="IPR004045">
    <property type="entry name" value="Glutathione_S-Trfase_N"/>
</dbReference>
<dbReference type="SUPFAM" id="SSF52833">
    <property type="entry name" value="Thioredoxin-like"/>
    <property type="match status" value="1"/>
</dbReference>
<dbReference type="CDD" id="cd03058">
    <property type="entry name" value="GST_N_Tau"/>
    <property type="match status" value="1"/>
</dbReference>
<dbReference type="SFLD" id="SFLDG01152">
    <property type="entry name" value="Main.3:_Omega-_and_Tau-like"/>
    <property type="match status" value="1"/>
</dbReference>
<comment type="caution">
    <text evidence="7">The sequence shown here is derived from an EMBL/GenBank/DDBJ whole genome shotgun (WGS) entry which is preliminary data.</text>
</comment>
<dbReference type="Gene3D" id="1.20.1050.10">
    <property type="match status" value="1"/>
</dbReference>
<dbReference type="PROSITE" id="PS50404">
    <property type="entry name" value="GST_NTER"/>
    <property type="match status" value="1"/>
</dbReference>
<dbReference type="FunFam" id="1.20.1050.10:FF:000012">
    <property type="entry name" value="Tau class glutathione S-transferase"/>
    <property type="match status" value="1"/>
</dbReference>
<evidence type="ECO:0000259" key="5">
    <source>
        <dbReference type="PROSITE" id="PS50404"/>
    </source>
</evidence>
<dbReference type="PANTHER" id="PTHR11260:SF676">
    <property type="entry name" value="GLUTATHIONE S-TRANSFERASE U8"/>
    <property type="match status" value="1"/>
</dbReference>
<feature type="domain" description="GST C-terminal" evidence="6">
    <location>
        <begin position="86"/>
        <end position="213"/>
    </location>
</feature>
<evidence type="ECO:0000256" key="2">
    <source>
        <dbReference type="ARBA" id="ARBA00022679"/>
    </source>
</evidence>
<dbReference type="InterPro" id="IPR045074">
    <property type="entry name" value="GST_C_Tau"/>
</dbReference>
<dbReference type="Pfam" id="PF02798">
    <property type="entry name" value="GST_N"/>
    <property type="match status" value="1"/>
</dbReference>
<dbReference type="GO" id="GO:0005737">
    <property type="term" value="C:cytoplasm"/>
    <property type="evidence" value="ECO:0007669"/>
    <property type="project" value="TreeGrafter"/>
</dbReference>
<dbReference type="OrthoDB" id="4951845at2759"/>
<dbReference type="FunFam" id="3.40.30.10:FF:000197">
    <property type="entry name" value="Glutathione S-transferase U10"/>
    <property type="match status" value="1"/>
</dbReference>
<dbReference type="SUPFAM" id="SSF47616">
    <property type="entry name" value="GST C-terminal domain-like"/>
    <property type="match status" value="1"/>
</dbReference>
<dbReference type="STRING" id="429701.A0A2G9GHI2"/>
<comment type="catalytic activity">
    <reaction evidence="3">
        <text>RX + glutathione = an S-substituted glutathione + a halide anion + H(+)</text>
        <dbReference type="Rhea" id="RHEA:16437"/>
        <dbReference type="ChEBI" id="CHEBI:15378"/>
        <dbReference type="ChEBI" id="CHEBI:16042"/>
        <dbReference type="ChEBI" id="CHEBI:17792"/>
        <dbReference type="ChEBI" id="CHEBI:57925"/>
        <dbReference type="ChEBI" id="CHEBI:90779"/>
        <dbReference type="EC" id="2.5.1.18"/>
    </reaction>
</comment>
<dbReference type="InterPro" id="IPR036249">
    <property type="entry name" value="Thioredoxin-like_sf"/>
</dbReference>
<dbReference type="InterPro" id="IPR036282">
    <property type="entry name" value="Glutathione-S-Trfase_C_sf"/>
</dbReference>
<evidence type="ECO:0000256" key="3">
    <source>
        <dbReference type="ARBA" id="ARBA00047960"/>
    </source>
</evidence>
<dbReference type="InterPro" id="IPR010987">
    <property type="entry name" value="Glutathione-S-Trfase_C-like"/>
</dbReference>
<comment type="similarity">
    <text evidence="4">Belongs to the GST superfamily.</text>
</comment>
<reference evidence="8" key="1">
    <citation type="journal article" date="2018" name="Gigascience">
        <title>Genome assembly of the Pink Ipe (Handroanthus impetiginosus, Bignoniaceae), a highly valued, ecologically keystone Neotropical timber forest tree.</title>
        <authorList>
            <person name="Silva-Junior O.B."/>
            <person name="Grattapaglia D."/>
            <person name="Novaes E."/>
            <person name="Collevatti R.G."/>
        </authorList>
    </citation>
    <scope>NUCLEOTIDE SEQUENCE [LARGE SCALE GENOMIC DNA]</scope>
    <source>
        <strain evidence="8">cv. UFG-1</strain>
    </source>
</reference>
<dbReference type="Proteomes" id="UP000231279">
    <property type="component" value="Unassembled WGS sequence"/>
</dbReference>
<dbReference type="InterPro" id="IPR040079">
    <property type="entry name" value="Glutathione_S-Trfase"/>
</dbReference>
<protein>
    <recommendedName>
        <fullName evidence="1">glutathione transferase</fullName>
        <ecNumber evidence="1">2.5.1.18</ecNumber>
    </recommendedName>
</protein>
<evidence type="ECO:0000259" key="6">
    <source>
        <dbReference type="PROSITE" id="PS50405"/>
    </source>
</evidence>
<evidence type="ECO:0000256" key="4">
    <source>
        <dbReference type="RuleBase" id="RU003494"/>
    </source>
</evidence>
<dbReference type="PANTHER" id="PTHR11260">
    <property type="entry name" value="GLUTATHIONE S-TRANSFERASE, GST, SUPERFAMILY, GST DOMAIN CONTAINING"/>
    <property type="match status" value="1"/>
</dbReference>
<dbReference type="AlphaFoldDB" id="A0A2G9GHI2"/>
<accession>A0A2G9GHI2</accession>
<dbReference type="EC" id="2.5.1.18" evidence="1"/>
<sequence length="220" mass="25193">MAEVKLFGVWASAFSKRIEMALKLKGVEYEFIEEDLKNKSPLLLKYNPVHKKIPVLVHNGKPIAESLVILEYIDETWEGPAILPKDPHERAQAHFWAKFLDEKCLPAILKACKSTGEEREKAKEEVIELLGFLDNEIKGKKFFGGDNIGLVDIAGNFIGYWLGIITKLVGIEIVTEERFPNFCRWINEYNNCSFVKENLPPKDKLIAFLKPRFEVLNTSK</sequence>
<proteinExistence type="inferred from homology"/>
<dbReference type="Pfam" id="PF00043">
    <property type="entry name" value="GST_C"/>
    <property type="match status" value="1"/>
</dbReference>
<name>A0A2G9GHI2_9LAMI</name>
<evidence type="ECO:0000313" key="8">
    <source>
        <dbReference type="Proteomes" id="UP000231279"/>
    </source>
</evidence>
<dbReference type="SFLD" id="SFLDS00019">
    <property type="entry name" value="Glutathione_Transferase_(cytos"/>
    <property type="match status" value="1"/>
</dbReference>
<dbReference type="SFLD" id="SFLDG00358">
    <property type="entry name" value="Main_(cytGST)"/>
    <property type="match status" value="1"/>
</dbReference>
<keyword evidence="2 7" id="KW-0808">Transferase</keyword>
<dbReference type="Gene3D" id="3.40.30.10">
    <property type="entry name" value="Glutaredoxin"/>
    <property type="match status" value="1"/>
</dbReference>